<gene>
    <name evidence="2" type="ORF">OV079_46325</name>
</gene>
<dbReference type="AlphaFoldDB" id="A0A9X3F1G8"/>
<keyword evidence="3" id="KW-1185">Reference proteome</keyword>
<accession>A0A9X3F1G8</accession>
<dbReference type="PROSITE" id="PS51257">
    <property type="entry name" value="PROKAR_LIPOPROTEIN"/>
    <property type="match status" value="1"/>
</dbReference>
<organism evidence="2 3">
    <name type="scientific">Nannocystis pusilla</name>
    <dbReference type="NCBI Taxonomy" id="889268"/>
    <lineage>
        <taxon>Bacteria</taxon>
        <taxon>Pseudomonadati</taxon>
        <taxon>Myxococcota</taxon>
        <taxon>Polyangia</taxon>
        <taxon>Nannocystales</taxon>
        <taxon>Nannocystaceae</taxon>
        <taxon>Nannocystis</taxon>
    </lineage>
</organism>
<evidence type="ECO:0008006" key="4">
    <source>
        <dbReference type="Google" id="ProtNLM"/>
    </source>
</evidence>
<evidence type="ECO:0000313" key="2">
    <source>
        <dbReference type="EMBL" id="MCY1012834.1"/>
    </source>
</evidence>
<name>A0A9X3F1G8_9BACT</name>
<feature type="region of interest" description="Disordered" evidence="1">
    <location>
        <begin position="404"/>
        <end position="447"/>
    </location>
</feature>
<proteinExistence type="predicted"/>
<reference evidence="2" key="1">
    <citation type="submission" date="2022-11" db="EMBL/GenBank/DDBJ databases">
        <title>Minimal conservation of predation-associated metabolite biosynthetic gene clusters underscores biosynthetic potential of Myxococcota including descriptions for ten novel species: Archangium lansinium sp. nov., Myxococcus landrumus sp. nov., Nannocystis bai.</title>
        <authorList>
            <person name="Ahearne A."/>
            <person name="Stevens C."/>
            <person name="Phillips K."/>
        </authorList>
    </citation>
    <scope>NUCLEOTIDE SEQUENCE</scope>
    <source>
        <strain evidence="2">Na p29</strain>
    </source>
</reference>
<sequence length="447" mass="46272">MSTPRLLFVPLFFSLACGGSDPGGSTGGTDDSTTTGPGASTGTTDTPGPTSTGVDPTTPTSTTSATTTTGDTDTTSTSSPVTSTTTSTTDGPDTTATTTTSDTDTTTEGPVDGFLIGVHTADVSPSDAHLDQNVYMGAYGAPFTRGPAQGVHDAVFARSFAIEGDGGGVIMAIVDLPGMGNQNTRAVRQKVAELTGLDEAQILVGTTHSHSAPDLMGLWGGVPGDYRDFINDEIAHSMAAAWDARVPATLAVATIKAPNNNRRGWGFTDDDMTILDAKDLEGNRIGTLVNFAAHPVILGEDNKEISCDYVGYSVQKIEAALGAPASLFNGALGDATPKVPDGQYPDDFARAQAYGELLADIAIAAVETAEPVEGSLVWSHTEWEQGVDNLLFQIAAQLGSSSSTSSRWACRRSSPPRAPTSASAPRSRAWPSPASRSPATAWRSRRP</sequence>
<evidence type="ECO:0000256" key="1">
    <source>
        <dbReference type="SAM" id="MobiDB-lite"/>
    </source>
</evidence>
<comment type="caution">
    <text evidence="2">The sequence shown here is derived from an EMBL/GenBank/DDBJ whole genome shotgun (WGS) entry which is preliminary data.</text>
</comment>
<dbReference type="Proteomes" id="UP001150924">
    <property type="component" value="Unassembled WGS sequence"/>
</dbReference>
<protein>
    <recommendedName>
        <fullName evidence="4">Neutral/alkaline non-lysosomal ceramidase N-terminal domain-containing protein</fullName>
    </recommendedName>
</protein>
<dbReference type="EMBL" id="JAPNKE010000002">
    <property type="protein sequence ID" value="MCY1012834.1"/>
    <property type="molecule type" value="Genomic_DNA"/>
</dbReference>
<feature type="region of interest" description="Disordered" evidence="1">
    <location>
        <begin position="20"/>
        <end position="113"/>
    </location>
</feature>
<evidence type="ECO:0000313" key="3">
    <source>
        <dbReference type="Proteomes" id="UP001150924"/>
    </source>
</evidence>
<dbReference type="RefSeq" id="WP_267776375.1">
    <property type="nucleotide sequence ID" value="NZ_JAPNKE010000002.1"/>
</dbReference>
<feature type="compositionally biased region" description="Low complexity" evidence="1">
    <location>
        <begin position="28"/>
        <end position="107"/>
    </location>
</feature>